<dbReference type="EMBL" id="JAHLQT010037514">
    <property type="protein sequence ID" value="KAG7157411.1"/>
    <property type="molecule type" value="Genomic_DNA"/>
</dbReference>
<evidence type="ECO:0000313" key="3">
    <source>
        <dbReference type="Proteomes" id="UP000747542"/>
    </source>
</evidence>
<keyword evidence="3" id="KW-1185">Reference proteome</keyword>
<organism evidence="2 3">
    <name type="scientific">Homarus americanus</name>
    <name type="common">American lobster</name>
    <dbReference type="NCBI Taxonomy" id="6706"/>
    <lineage>
        <taxon>Eukaryota</taxon>
        <taxon>Metazoa</taxon>
        <taxon>Ecdysozoa</taxon>
        <taxon>Arthropoda</taxon>
        <taxon>Crustacea</taxon>
        <taxon>Multicrustacea</taxon>
        <taxon>Malacostraca</taxon>
        <taxon>Eumalacostraca</taxon>
        <taxon>Eucarida</taxon>
        <taxon>Decapoda</taxon>
        <taxon>Pleocyemata</taxon>
        <taxon>Astacidea</taxon>
        <taxon>Nephropoidea</taxon>
        <taxon>Nephropidae</taxon>
        <taxon>Homarus</taxon>
    </lineage>
</organism>
<proteinExistence type="predicted"/>
<dbReference type="InterPro" id="IPR036259">
    <property type="entry name" value="MFS_trans_sf"/>
</dbReference>
<feature type="transmembrane region" description="Helical" evidence="1">
    <location>
        <begin position="20"/>
        <end position="38"/>
    </location>
</feature>
<feature type="transmembrane region" description="Helical" evidence="1">
    <location>
        <begin position="50"/>
        <end position="70"/>
    </location>
</feature>
<comment type="caution">
    <text evidence="2">The sequence shown here is derived from an EMBL/GenBank/DDBJ whole genome shotgun (WGS) entry which is preliminary data.</text>
</comment>
<feature type="non-terminal residue" evidence="2">
    <location>
        <position position="80"/>
    </location>
</feature>
<evidence type="ECO:0000313" key="2">
    <source>
        <dbReference type="EMBL" id="KAG7157411.1"/>
    </source>
</evidence>
<accession>A0A8J5JHR7</accession>
<gene>
    <name evidence="2" type="primary">Slc18B1-L4</name>
    <name evidence="2" type="ORF">Hamer_G005835</name>
</gene>
<dbReference type="Proteomes" id="UP000747542">
    <property type="component" value="Unassembled WGS sequence"/>
</dbReference>
<dbReference type="SUPFAM" id="SSF103473">
    <property type="entry name" value="MFS general substrate transporter"/>
    <property type="match status" value="1"/>
</dbReference>
<keyword evidence="1" id="KW-1133">Transmembrane helix</keyword>
<sequence length="80" mass="8488">GANSLASPFWGWVCDRNRQVKIYILLSSCLAFTSFFLLGPFPGVPINRTLGVVVLALILNGIGIGGQQVAGVVDAIRETV</sequence>
<keyword evidence="1" id="KW-0812">Transmembrane</keyword>
<reference evidence="2" key="1">
    <citation type="journal article" date="2021" name="Sci. Adv.">
        <title>The American lobster genome reveals insights on longevity, neural, and immune adaptations.</title>
        <authorList>
            <person name="Polinski J.M."/>
            <person name="Zimin A.V."/>
            <person name="Clark K.F."/>
            <person name="Kohn A.B."/>
            <person name="Sadowski N."/>
            <person name="Timp W."/>
            <person name="Ptitsyn A."/>
            <person name="Khanna P."/>
            <person name="Romanova D.Y."/>
            <person name="Williams P."/>
            <person name="Greenwood S.J."/>
            <person name="Moroz L.L."/>
            <person name="Walt D.R."/>
            <person name="Bodnar A.G."/>
        </authorList>
    </citation>
    <scope>NUCLEOTIDE SEQUENCE</scope>
    <source>
        <strain evidence="2">GMGI-L3</strain>
    </source>
</reference>
<keyword evidence="1" id="KW-0472">Membrane</keyword>
<name>A0A8J5JHR7_HOMAM</name>
<dbReference type="Gene3D" id="1.20.1250.20">
    <property type="entry name" value="MFS general substrate transporter like domains"/>
    <property type="match status" value="1"/>
</dbReference>
<protein>
    <submittedName>
        <fullName evidence="2">Putative MFS-type transporter Slc18B1-like 4</fullName>
    </submittedName>
</protein>
<evidence type="ECO:0000256" key="1">
    <source>
        <dbReference type="SAM" id="Phobius"/>
    </source>
</evidence>
<dbReference type="AlphaFoldDB" id="A0A8J5JHR7"/>